<proteinExistence type="predicted"/>
<sequence length="559" mass="65954">MTQKFGTSRGAKYYESTRTPFTPESSEEEEQDYDAKTAKSGVTINFTKGYTKHEDEVNKILGPVEHKIKKNMNSKLKKKYKQQKKQEEKKLMNRIGENQDNLYDFLQDFSSSDYETEEEEDQSSPYHFGSQYNRMQSQDTRFQRQPTVLTGNTGYGARDGFVNHYEDDKQSNYDFEQNKVMGKLLNSYKKFERRKVPKKPIYFQNPKIPIMISRDQLTIQFRDVMVFDSLDLKNKFKKIFSRNRGFADDDQSQSESETRKSQSRDRNENTDKREKIAGKITEHLKKNSFSAMSGSDKSKQELQKLMDEQKKRGFEKSTVDKKGASGIGLGSHLSKMASQTETINIIKTSKDKNQKKLESLKDEIKKNINKLEEIEKETKDQNDINNKIIVKDIENVQQRIRNKDAKNISKLKDSINHKLKEINENQDLMPSLDMIQKRERWMIQLKTHIGKFQSEVLAFSLKKYFNRWKKVNDEYKLRALELEKQQSMNQVQDDLKPQKKEKNNKSKLIRNEEQDAKDEDTSGYNQNQKQFEVFLPSERIKKKLIPNCYNIYRPKKDEM</sequence>
<evidence type="ECO:0000256" key="1">
    <source>
        <dbReference type="SAM" id="Coils"/>
    </source>
</evidence>
<dbReference type="InParanoid" id="A0A078AQI1"/>
<feature type="compositionally biased region" description="Basic and acidic residues" evidence="2">
    <location>
        <begin position="256"/>
        <end position="285"/>
    </location>
</feature>
<evidence type="ECO:0000256" key="2">
    <source>
        <dbReference type="SAM" id="MobiDB-lite"/>
    </source>
</evidence>
<dbReference type="EMBL" id="CCKQ01012787">
    <property type="protein sequence ID" value="CDW84419.1"/>
    <property type="molecule type" value="Genomic_DNA"/>
</dbReference>
<feature type="region of interest" description="Disordered" evidence="2">
    <location>
        <begin position="487"/>
        <end position="528"/>
    </location>
</feature>
<feature type="compositionally biased region" description="Basic and acidic residues" evidence="2">
    <location>
        <begin position="493"/>
        <end position="514"/>
    </location>
</feature>
<gene>
    <name evidence="3" type="primary">Contig17941.g19070</name>
    <name evidence="3" type="ORF">STYLEM_13482</name>
</gene>
<name>A0A078AQI1_STYLE</name>
<reference evidence="3 4" key="1">
    <citation type="submission" date="2014-06" db="EMBL/GenBank/DDBJ databases">
        <authorList>
            <person name="Swart Estienne"/>
        </authorList>
    </citation>
    <scope>NUCLEOTIDE SEQUENCE [LARGE SCALE GENOMIC DNA]</scope>
    <source>
        <strain evidence="3 4">130c</strain>
    </source>
</reference>
<feature type="region of interest" description="Disordered" evidence="2">
    <location>
        <begin position="246"/>
        <end position="301"/>
    </location>
</feature>
<evidence type="ECO:0000313" key="4">
    <source>
        <dbReference type="Proteomes" id="UP000039865"/>
    </source>
</evidence>
<organism evidence="3 4">
    <name type="scientific">Stylonychia lemnae</name>
    <name type="common">Ciliate</name>
    <dbReference type="NCBI Taxonomy" id="5949"/>
    <lineage>
        <taxon>Eukaryota</taxon>
        <taxon>Sar</taxon>
        <taxon>Alveolata</taxon>
        <taxon>Ciliophora</taxon>
        <taxon>Intramacronucleata</taxon>
        <taxon>Spirotrichea</taxon>
        <taxon>Stichotrichia</taxon>
        <taxon>Sporadotrichida</taxon>
        <taxon>Oxytrichidae</taxon>
        <taxon>Stylonychinae</taxon>
        <taxon>Stylonychia</taxon>
    </lineage>
</organism>
<keyword evidence="1" id="KW-0175">Coiled coil</keyword>
<accession>A0A078AQI1</accession>
<keyword evidence="4" id="KW-1185">Reference proteome</keyword>
<dbReference type="AlphaFoldDB" id="A0A078AQI1"/>
<evidence type="ECO:0000313" key="3">
    <source>
        <dbReference type="EMBL" id="CDW84419.1"/>
    </source>
</evidence>
<feature type="coiled-coil region" evidence="1">
    <location>
        <begin position="343"/>
        <end position="381"/>
    </location>
</feature>
<protein>
    <submittedName>
        <fullName evidence="3">Uncharacterized protein</fullName>
    </submittedName>
</protein>
<dbReference type="Proteomes" id="UP000039865">
    <property type="component" value="Unassembled WGS sequence"/>
</dbReference>
<feature type="region of interest" description="Disordered" evidence="2">
    <location>
        <begin position="1"/>
        <end position="36"/>
    </location>
</feature>